<dbReference type="FunFam" id="3.30.1360.40:FF:000001">
    <property type="entry name" value="Ribosome-recycling factor"/>
    <property type="match status" value="1"/>
</dbReference>
<feature type="coiled-coil region" evidence="5">
    <location>
        <begin position="3"/>
        <end position="30"/>
    </location>
</feature>
<dbReference type="Gene3D" id="3.30.1360.40">
    <property type="match status" value="1"/>
</dbReference>
<dbReference type="InterPro" id="IPR002661">
    <property type="entry name" value="Ribosome_recyc_fac"/>
</dbReference>
<dbReference type="PANTHER" id="PTHR20982:SF3">
    <property type="entry name" value="MITOCHONDRIAL RIBOSOME RECYCLING FACTOR PSEUDO 1"/>
    <property type="match status" value="1"/>
</dbReference>
<evidence type="ECO:0000256" key="2">
    <source>
        <dbReference type="ARBA" id="ARBA00005912"/>
    </source>
</evidence>
<evidence type="ECO:0000256" key="1">
    <source>
        <dbReference type="ARBA" id="ARBA00004496"/>
    </source>
</evidence>
<evidence type="ECO:0000256" key="5">
    <source>
        <dbReference type="SAM" id="Coils"/>
    </source>
</evidence>
<keyword evidence="5" id="KW-0175">Coiled coil</keyword>
<organism evidence="7">
    <name type="scientific">human gut metagenome</name>
    <dbReference type="NCBI Taxonomy" id="408170"/>
    <lineage>
        <taxon>unclassified sequences</taxon>
        <taxon>metagenomes</taxon>
        <taxon>organismal metagenomes</taxon>
    </lineage>
</organism>
<keyword evidence="3" id="KW-0963">Cytoplasm</keyword>
<dbReference type="GO" id="GO:0006412">
    <property type="term" value="P:translation"/>
    <property type="evidence" value="ECO:0007669"/>
    <property type="project" value="UniProtKB-KW"/>
</dbReference>
<evidence type="ECO:0000313" key="7">
    <source>
        <dbReference type="EMBL" id="EKC46123.1"/>
    </source>
</evidence>
<dbReference type="HAMAP" id="MF_00040">
    <property type="entry name" value="RRF"/>
    <property type="match status" value="1"/>
</dbReference>
<name>K1RL63_9ZZZZ</name>
<reference evidence="7" key="1">
    <citation type="journal article" date="2013" name="Environ. Microbiol.">
        <title>Microbiota from the distal guts of lean and obese adolescents exhibit partial functional redundancy besides clear differences in community structure.</title>
        <authorList>
            <person name="Ferrer M."/>
            <person name="Ruiz A."/>
            <person name="Lanza F."/>
            <person name="Haange S.B."/>
            <person name="Oberbach A."/>
            <person name="Till H."/>
            <person name="Bargiela R."/>
            <person name="Campoy C."/>
            <person name="Segura M.T."/>
            <person name="Richter M."/>
            <person name="von Bergen M."/>
            <person name="Seifert J."/>
            <person name="Suarez A."/>
        </authorList>
    </citation>
    <scope>NUCLEOTIDE SEQUENCE</scope>
</reference>
<keyword evidence="4" id="KW-0648">Protein biosynthesis</keyword>
<gene>
    <name evidence="7" type="ORF">OBE_16433</name>
</gene>
<dbReference type="CDD" id="cd00520">
    <property type="entry name" value="RRF"/>
    <property type="match status" value="1"/>
</dbReference>
<feature type="domain" description="Ribosome recycling factor" evidence="6">
    <location>
        <begin position="20"/>
        <end position="179"/>
    </location>
</feature>
<proteinExistence type="inferred from homology"/>
<sequence>MQEDLIKETKEKMEKSMENLNKRMSTVRAGRANPSSLDGVMCEYYGVMTPLKQLSIISVPEGNQLLIKPFDKSALGAIEKAIIAANLGYNPSNDGETIRIIVPALTEERRKELIKQVKGICEDGKVAVRNIRHDAIGDAKDLELSEDELKGVENRIQELVNTYNKKIDEYLKQKEQELLTV</sequence>
<dbReference type="NCBIfam" id="TIGR00496">
    <property type="entry name" value="frr"/>
    <property type="match status" value="1"/>
</dbReference>
<dbReference type="PANTHER" id="PTHR20982">
    <property type="entry name" value="RIBOSOME RECYCLING FACTOR"/>
    <property type="match status" value="1"/>
</dbReference>
<protein>
    <submittedName>
        <fullName evidence="7">Ribosome recycling factor</fullName>
    </submittedName>
</protein>
<evidence type="ECO:0000256" key="3">
    <source>
        <dbReference type="ARBA" id="ARBA00022490"/>
    </source>
</evidence>
<dbReference type="InterPro" id="IPR023584">
    <property type="entry name" value="Ribosome_recyc_fac_dom"/>
</dbReference>
<dbReference type="GO" id="GO:0005737">
    <property type="term" value="C:cytoplasm"/>
    <property type="evidence" value="ECO:0007669"/>
    <property type="project" value="UniProtKB-SubCell"/>
</dbReference>
<evidence type="ECO:0000259" key="6">
    <source>
        <dbReference type="Pfam" id="PF01765"/>
    </source>
</evidence>
<dbReference type="AlphaFoldDB" id="K1RL63"/>
<evidence type="ECO:0000256" key="4">
    <source>
        <dbReference type="ARBA" id="ARBA00022917"/>
    </source>
</evidence>
<dbReference type="InterPro" id="IPR036191">
    <property type="entry name" value="RRF_sf"/>
</dbReference>
<dbReference type="SUPFAM" id="SSF55194">
    <property type="entry name" value="Ribosome recycling factor, RRF"/>
    <property type="match status" value="1"/>
</dbReference>
<dbReference type="GO" id="GO:0043023">
    <property type="term" value="F:ribosomal large subunit binding"/>
    <property type="evidence" value="ECO:0007669"/>
    <property type="project" value="TreeGrafter"/>
</dbReference>
<comment type="similarity">
    <text evidence="2">Belongs to the RRF family.</text>
</comment>
<feature type="coiled-coil region" evidence="5">
    <location>
        <begin position="142"/>
        <end position="169"/>
    </location>
</feature>
<dbReference type="Pfam" id="PF01765">
    <property type="entry name" value="RRF"/>
    <property type="match status" value="1"/>
</dbReference>
<dbReference type="Gene3D" id="1.10.132.20">
    <property type="entry name" value="Ribosome-recycling factor"/>
    <property type="match status" value="1"/>
</dbReference>
<accession>K1RL63</accession>
<comment type="caution">
    <text evidence="7">The sequence shown here is derived from an EMBL/GenBank/DDBJ whole genome shotgun (WGS) entry which is preliminary data.</text>
</comment>
<comment type="subcellular location">
    <subcellularLocation>
        <location evidence="1">Cytoplasm</location>
    </subcellularLocation>
</comment>
<dbReference type="EMBL" id="AJWZ01011204">
    <property type="protein sequence ID" value="EKC46123.1"/>
    <property type="molecule type" value="Genomic_DNA"/>
</dbReference>
<dbReference type="FunFam" id="1.10.132.20:FF:000001">
    <property type="entry name" value="Ribosome-recycling factor"/>
    <property type="match status" value="1"/>
</dbReference>